<dbReference type="PROSITE" id="PS50158">
    <property type="entry name" value="ZF_CCHC"/>
    <property type="match status" value="1"/>
</dbReference>
<gene>
    <name evidence="5" type="ORF">EUTSA_v10028167mg</name>
</gene>
<feature type="region of interest" description="Disordered" evidence="3">
    <location>
        <begin position="612"/>
        <end position="651"/>
    </location>
</feature>
<accession>V4M550</accession>
<dbReference type="eggNOG" id="ENOG502QWP8">
    <property type="taxonomic scope" value="Eukaryota"/>
</dbReference>
<feature type="region of interest" description="Disordered" evidence="3">
    <location>
        <begin position="533"/>
        <end position="556"/>
    </location>
</feature>
<feature type="coiled-coil region" evidence="2">
    <location>
        <begin position="691"/>
        <end position="718"/>
    </location>
</feature>
<feature type="region of interest" description="Disordered" evidence="3">
    <location>
        <begin position="1"/>
        <end position="22"/>
    </location>
</feature>
<feature type="compositionally biased region" description="Low complexity" evidence="3">
    <location>
        <begin position="612"/>
        <end position="627"/>
    </location>
</feature>
<organism evidence="5 6">
    <name type="scientific">Eutrema salsugineum</name>
    <name type="common">Saltwater cress</name>
    <name type="synonym">Sisymbrium salsugineum</name>
    <dbReference type="NCBI Taxonomy" id="72664"/>
    <lineage>
        <taxon>Eukaryota</taxon>
        <taxon>Viridiplantae</taxon>
        <taxon>Streptophyta</taxon>
        <taxon>Embryophyta</taxon>
        <taxon>Tracheophyta</taxon>
        <taxon>Spermatophyta</taxon>
        <taxon>Magnoliopsida</taxon>
        <taxon>eudicotyledons</taxon>
        <taxon>Gunneridae</taxon>
        <taxon>Pentapetalae</taxon>
        <taxon>rosids</taxon>
        <taxon>malvids</taxon>
        <taxon>Brassicales</taxon>
        <taxon>Brassicaceae</taxon>
        <taxon>Eutremeae</taxon>
        <taxon>Eutrema</taxon>
    </lineage>
</organism>
<dbReference type="Pfam" id="PF22909">
    <property type="entry name" value="Caulimovir_coat_dom"/>
    <property type="match status" value="1"/>
</dbReference>
<evidence type="ECO:0000313" key="5">
    <source>
        <dbReference type="EMBL" id="ESQ47423.1"/>
    </source>
</evidence>
<keyword evidence="1" id="KW-0862">Zinc</keyword>
<name>V4M550_EUTSA</name>
<feature type="compositionally biased region" description="Basic residues" evidence="3">
    <location>
        <begin position="533"/>
        <end position="543"/>
    </location>
</feature>
<keyword evidence="1" id="KW-0479">Metal-binding</keyword>
<dbReference type="Gramene" id="ESQ47423">
    <property type="protein sequence ID" value="ESQ47423"/>
    <property type="gene ID" value="EUTSA_v10028167mg"/>
</dbReference>
<dbReference type="PANTHER" id="PTHR33054">
    <property type="entry name" value="CCHC-TYPE DOMAIN-CONTAINING PROTEIN"/>
    <property type="match status" value="1"/>
</dbReference>
<dbReference type="InterPro" id="IPR001878">
    <property type="entry name" value="Znf_CCHC"/>
</dbReference>
<protein>
    <recommendedName>
        <fullName evidence="4">CCHC-type domain-containing protein</fullName>
    </recommendedName>
</protein>
<keyword evidence="2" id="KW-0175">Coiled coil</keyword>
<dbReference type="GO" id="GO:0008270">
    <property type="term" value="F:zinc ion binding"/>
    <property type="evidence" value="ECO:0007669"/>
    <property type="project" value="UniProtKB-KW"/>
</dbReference>
<proteinExistence type="predicted"/>
<dbReference type="Pfam" id="PF24496">
    <property type="entry name" value="DUF7588"/>
    <property type="match status" value="1"/>
</dbReference>
<dbReference type="Proteomes" id="UP000030689">
    <property type="component" value="Unassembled WGS sequence"/>
</dbReference>
<keyword evidence="1" id="KW-0863">Zinc-finger</keyword>
<evidence type="ECO:0000256" key="1">
    <source>
        <dbReference type="PROSITE-ProRule" id="PRU00047"/>
    </source>
</evidence>
<dbReference type="OMA" id="QHEINIV"/>
<dbReference type="Pfam" id="PF01107">
    <property type="entry name" value="MP"/>
    <property type="match status" value="1"/>
</dbReference>
<dbReference type="AlphaFoldDB" id="V4M550"/>
<dbReference type="InterPro" id="IPR056010">
    <property type="entry name" value="DUF7588"/>
</dbReference>
<evidence type="ECO:0000259" key="4">
    <source>
        <dbReference type="PROSITE" id="PS50158"/>
    </source>
</evidence>
<feature type="domain" description="CCHC-type" evidence="4">
    <location>
        <begin position="573"/>
        <end position="587"/>
    </location>
</feature>
<sequence>MSLFKRGTSNRSESTSSSRSDTIKRHRENGFKYIHIGLVQVGIKPLSKEGLNTSILAILRDTRFKIFEDSLLSSTESISLKDKNILKSLVLQVKTHNYEMIARSIPIAIIFRVHYKAMMSAFSSKVKISSKNGVVQPKPTKPNEPLEPNTRLKHIEQFHDGKVKLSFIRNHHETIDDYTCESSSLPETIDLGRVSQLAQDFSRIENCPKFQPRFSTSDIPNSVLRNVDFRTQIPKPPTSPTFSAVTDNMINELNVLEKDFQIDKEFLRDEFYSKNNTQKRLWFFKNFLKNRNLIQEEFYKYLYKHKMTMTANAYRTQVGNEDRTVAEDNVPILDNYLNNQQRSQILDAVKTDEDNVPILDNFGNSQQDAVATLIIAITLHFIGDPSVLRDKNAELLSNLKCKRLSDFQWYKNTFLTRVLLRQDSNQPFWKEKFFAGLPTLLGEKVRNKIRDSTGTQIIEYDDFTCGELISIVQQEGLKICQDLKLQKHLKWELKRTKVELGSFCRQFEIDPSKNSKSCIGDCSNSYYSNNKPRKYSKTYRNHKSHENSWQKPRKRFTPKEITNSKPFYKNLTCFKCNKKGHTSKFCRFNRKIQELGLGEELSSKISNLLLDHSSSSSNESDSSLSSEKALQVDELKNSSSGSESDENKINKQSFLPLTKKIKISENTSKPHNPTSSKSSYDLTTILNKRKKDSSKTTIQDLRMEIKEVKNDLKTLREKQKRDSEYFHSIISSIKGNHDSSSDEQDNDNLDNIEDDISLKEQIQSLDSAPKDFLSFWNRKQHIVDLPYEGNFNEKEIPTKARPIQMNSELEKHCRKEISDLLYKGLISKSRSPWHS</sequence>
<evidence type="ECO:0000256" key="2">
    <source>
        <dbReference type="SAM" id="Coils"/>
    </source>
</evidence>
<keyword evidence="6" id="KW-1185">Reference proteome</keyword>
<reference evidence="5 6" key="1">
    <citation type="journal article" date="2013" name="Front. Plant Sci.">
        <title>The Reference Genome of the Halophytic Plant Eutrema salsugineum.</title>
        <authorList>
            <person name="Yang R."/>
            <person name="Jarvis D.E."/>
            <person name="Chen H."/>
            <person name="Beilstein M.A."/>
            <person name="Grimwood J."/>
            <person name="Jenkins J."/>
            <person name="Shu S."/>
            <person name="Prochnik S."/>
            <person name="Xin M."/>
            <person name="Ma C."/>
            <person name="Schmutz J."/>
            <person name="Wing R.A."/>
            <person name="Mitchell-Olds T."/>
            <person name="Schumaker K.S."/>
            <person name="Wang X."/>
        </authorList>
    </citation>
    <scope>NUCLEOTIDE SEQUENCE [LARGE SCALE GENOMIC DNA]</scope>
</reference>
<evidence type="ECO:0000313" key="6">
    <source>
        <dbReference type="Proteomes" id="UP000030689"/>
    </source>
</evidence>
<feature type="compositionally biased region" description="Low complexity" evidence="3">
    <location>
        <begin position="1"/>
        <end position="20"/>
    </location>
</feature>
<dbReference type="PANTHER" id="PTHR33054:SF9">
    <property type="entry name" value="CCHC-TYPE DOMAIN-CONTAINING PROTEIN"/>
    <property type="match status" value="1"/>
</dbReference>
<evidence type="ECO:0000256" key="3">
    <source>
        <dbReference type="SAM" id="MobiDB-lite"/>
    </source>
</evidence>
<dbReference type="GO" id="GO:0003676">
    <property type="term" value="F:nucleic acid binding"/>
    <property type="evidence" value="ECO:0007669"/>
    <property type="project" value="InterPro"/>
</dbReference>
<dbReference type="KEGG" id="eus:EUTSA_v10028167mg"/>
<dbReference type="InterPro" id="IPR028919">
    <property type="entry name" value="Viral_movement"/>
</dbReference>
<dbReference type="EMBL" id="KI517416">
    <property type="protein sequence ID" value="ESQ47423.1"/>
    <property type="molecule type" value="Genomic_DNA"/>
</dbReference>